<sequence>MKFQVCLLVIACTVFSAQSSSILMYMPAGSKSHWNAWRPLAVALAKRGHSLTVFTPNKDPVFDGMKNVDLHVTGLALDSIMSSKEIFEGKLYFDIQKLMSFLLETQNTTFHHPGFQKIYNEKPKFDLAIVHVFNLDFGFYFAKEVLNTPSMILFPGSRFPWADFFMGNPLDPSYIPFESLPYSQEMSFFQRVINFAATHAFARTSWYLFPKLENHAQQLTNGEYQVDLNKAAMDMDFCLANGHPIFDGVRPINPNMEFVGGLHLNDPKPLPKDIKEWIDGAKDGVIYAAFGSILSGSQMPERIRQMFINVFSSLKQRVIFKWETEEMEGKPENVLLKKWCPQQDILAHPNVKLFITHGGLLGTEESLRSHVPMLCIPGFADQPGNANIAERLGYGLKLDWATLTEEDLRQSITALLTDPKFKDNARHYGQLFTDNIVPPIEKAVYHVEHLIRHKGAQHLKPAHLHLNWLQYHSVDVVAFLTMLPIVIFTIFFKLTVACCSFKSQKNQLITLVFLGVILGTHAGSIFMYMSIGSKSHWNVWRPLALALAKRGHTLTIFAPNKDPKFDGMPNVELHTTGLSMDSILNSEAIFEGKASLNFNDFLQFQLESQNTTFHHPGFQKIYNEKPKFDLAIVHVFNIDFGFYFAKEVLNTPSMILFPGSRFKWAEYFMGNPLDPSYIPIEFSTYSQDMTFFQRVMNFVGTQAFARSSWYVFPKLEKQAQELTNGKYQVDISKAAMDMDYCLTNGHPIFDGVRPTNPNMEVVGGLHLNDPKPLPKDIKEWIDGAKDGVIYVSFGSVLSGSKMPERIRQMFINVFSSLKQRVIFKWETEEMEGKPENVLLKNWCPQQDILAHPNVKLFITHGGLLGTEESLRSHVPMLYIPGFADQPGNANVAERLGYGLKLDWATLTEEDLRQSITALLTDPKFKDNARHYGQLFTDNIVPPIEKAVYHVEHLIRHKGAQHLKPAHLHLNWLQYHSVDVVAFLIMVPIMQLLNIAVILFCAIVGTQGGSILMYMPVGSKSHWNIWRPLALALAKKGHSMTLIAPNLDSTFDGMPNVDLQATGLGMEATIVSEEIFEGKLDWNVNKFVQFELNGQNQTFHHPAFQRIFHERPKFDLVIVHVFALDFGFYFVKEVLQTPTLLLFPGSRYPSADYFMGNPLDPSYIPFESLPFSQEMTFLQRVVNFVATHILARSSWYIFPKLEEQAFKFTNGEYQIDLHKAAMDIDFCLANGHPIFDGVRPINPNMAFVGGLHLKTPKPLPKDLNTWMDGAKDGVIYVSFGSIISGSKMPERIRQMFINVFSTLNQRVIFKWETEEMEGKPENVLLKKWCPQQDILAHPNVRLFITHGGLLSTEEALSNHIPMLYIPGFADQHGNAYIAESLEYGRKLNWATLNEVDLQRSILALVNDPKYKANAEYFGRLVSDNLEPPIEKAVYYVEYLMRHKGAPHLKPAHRHLNWLQYHSVDVVASLVMIPITIAIILYTSISSCWCSVIKKKKLL</sequence>
<keyword evidence="4" id="KW-0472">Membrane</keyword>
<organism evidence="6 7">
    <name type="scientific">Tigriopus californicus</name>
    <name type="common">Marine copepod</name>
    <dbReference type="NCBI Taxonomy" id="6832"/>
    <lineage>
        <taxon>Eukaryota</taxon>
        <taxon>Metazoa</taxon>
        <taxon>Ecdysozoa</taxon>
        <taxon>Arthropoda</taxon>
        <taxon>Crustacea</taxon>
        <taxon>Multicrustacea</taxon>
        <taxon>Hexanauplia</taxon>
        <taxon>Copepoda</taxon>
        <taxon>Harpacticoida</taxon>
        <taxon>Harpacticidae</taxon>
        <taxon>Tigriopus</taxon>
    </lineage>
</organism>
<evidence type="ECO:0000256" key="4">
    <source>
        <dbReference type="SAM" id="Phobius"/>
    </source>
</evidence>
<name>A0A553N6F3_TIGCA</name>
<dbReference type="Pfam" id="PF00201">
    <property type="entry name" value="UDPGT"/>
    <property type="match status" value="3"/>
</dbReference>
<comment type="similarity">
    <text evidence="1">Belongs to the UDP-glycosyltransferase family.</text>
</comment>
<dbReference type="CDD" id="cd03784">
    <property type="entry name" value="GT1_Gtf-like"/>
    <property type="match status" value="3"/>
</dbReference>
<feature type="signal peptide" evidence="5">
    <location>
        <begin position="1"/>
        <end position="19"/>
    </location>
</feature>
<dbReference type="OMA" id="KSHFIVG"/>
<protein>
    <recommendedName>
        <fullName evidence="8">UDP-glycosyltransferases domain-containing protein</fullName>
    </recommendedName>
</protein>
<dbReference type="InterPro" id="IPR035595">
    <property type="entry name" value="UDP_glycos_trans_CS"/>
</dbReference>
<accession>A0A553N6F3</accession>
<feature type="transmembrane region" description="Helical" evidence="4">
    <location>
        <begin position="1464"/>
        <end position="1491"/>
    </location>
</feature>
<evidence type="ECO:0000256" key="5">
    <source>
        <dbReference type="SAM" id="SignalP"/>
    </source>
</evidence>
<dbReference type="SUPFAM" id="SSF53756">
    <property type="entry name" value="UDP-Glycosyltransferase/glycogen phosphorylase"/>
    <property type="match status" value="3"/>
</dbReference>
<dbReference type="EMBL" id="VCGU01000459">
    <property type="protein sequence ID" value="TRY61012.1"/>
    <property type="molecule type" value="Genomic_DNA"/>
</dbReference>
<keyword evidence="3" id="KW-0808">Transferase</keyword>
<evidence type="ECO:0000313" key="7">
    <source>
        <dbReference type="Proteomes" id="UP000318571"/>
    </source>
</evidence>
<keyword evidence="2" id="KW-0328">Glycosyltransferase</keyword>
<dbReference type="PANTHER" id="PTHR48043:SF145">
    <property type="entry name" value="FI06409P-RELATED"/>
    <property type="match status" value="1"/>
</dbReference>
<keyword evidence="7" id="KW-1185">Reference proteome</keyword>
<dbReference type="FunFam" id="3.40.50.2000:FF:000050">
    <property type="entry name" value="UDP-glucuronosyltransferase"/>
    <property type="match status" value="3"/>
</dbReference>
<dbReference type="GO" id="GO:0008194">
    <property type="term" value="F:UDP-glycosyltransferase activity"/>
    <property type="evidence" value="ECO:0007669"/>
    <property type="project" value="InterPro"/>
</dbReference>
<dbReference type="PANTHER" id="PTHR48043">
    <property type="entry name" value="EG:EG0003.4 PROTEIN-RELATED"/>
    <property type="match status" value="1"/>
</dbReference>
<evidence type="ECO:0000256" key="2">
    <source>
        <dbReference type="ARBA" id="ARBA00022676"/>
    </source>
</evidence>
<evidence type="ECO:0000313" key="6">
    <source>
        <dbReference type="EMBL" id="TRY61012.1"/>
    </source>
</evidence>
<reference evidence="6 7" key="1">
    <citation type="journal article" date="2018" name="Nat. Ecol. Evol.">
        <title>Genomic signatures of mitonuclear coevolution across populations of Tigriopus californicus.</title>
        <authorList>
            <person name="Barreto F.S."/>
            <person name="Watson E.T."/>
            <person name="Lima T.G."/>
            <person name="Willett C.S."/>
            <person name="Edmands S."/>
            <person name="Li W."/>
            <person name="Burton R.S."/>
        </authorList>
    </citation>
    <scope>NUCLEOTIDE SEQUENCE [LARGE SCALE GENOMIC DNA]</scope>
    <source>
        <strain evidence="6 7">San Diego</strain>
    </source>
</reference>
<keyword evidence="4" id="KW-1133">Transmembrane helix</keyword>
<dbReference type="InterPro" id="IPR050271">
    <property type="entry name" value="UDP-glycosyltransferase"/>
</dbReference>
<feature type="transmembrane region" description="Helical" evidence="4">
    <location>
        <begin position="508"/>
        <end position="529"/>
    </location>
</feature>
<dbReference type="PROSITE" id="PS00375">
    <property type="entry name" value="UDPGT"/>
    <property type="match status" value="3"/>
</dbReference>
<comment type="caution">
    <text evidence="6">The sequence shown here is derived from an EMBL/GenBank/DDBJ whole genome shotgun (WGS) entry which is preliminary data.</text>
</comment>
<feature type="transmembrane region" description="Helical" evidence="4">
    <location>
        <begin position="476"/>
        <end position="496"/>
    </location>
</feature>
<evidence type="ECO:0008006" key="8">
    <source>
        <dbReference type="Google" id="ProtNLM"/>
    </source>
</evidence>
<feature type="chain" id="PRO_5021853538" description="UDP-glycosyltransferases domain-containing protein" evidence="5">
    <location>
        <begin position="20"/>
        <end position="1497"/>
    </location>
</feature>
<keyword evidence="4" id="KW-0812">Transmembrane</keyword>
<dbReference type="Gene3D" id="3.40.50.2000">
    <property type="entry name" value="Glycogen Phosphorylase B"/>
    <property type="match status" value="3"/>
</dbReference>
<dbReference type="InterPro" id="IPR002213">
    <property type="entry name" value="UDP_glucos_trans"/>
</dbReference>
<dbReference type="STRING" id="6832.A0A553N6F3"/>
<evidence type="ECO:0000256" key="3">
    <source>
        <dbReference type="ARBA" id="ARBA00022679"/>
    </source>
</evidence>
<evidence type="ECO:0000256" key="1">
    <source>
        <dbReference type="ARBA" id="ARBA00009995"/>
    </source>
</evidence>
<proteinExistence type="inferred from homology"/>
<keyword evidence="5" id="KW-0732">Signal</keyword>
<gene>
    <name evidence="6" type="ORF">TCAL_07874</name>
</gene>
<dbReference type="Proteomes" id="UP000318571">
    <property type="component" value="Chromosome 8"/>
</dbReference>